<dbReference type="EMBL" id="CP120576">
    <property type="protein sequence ID" value="WEY86725.1"/>
    <property type="molecule type" value="Genomic_DNA"/>
</dbReference>
<dbReference type="AlphaFoldDB" id="A0A0C3HWK9"/>
<dbReference type="PATRIC" id="fig|1423.173.peg.4012"/>
<dbReference type="EMBL" id="JXBC01000013">
    <property type="protein sequence ID" value="KIU05478.1"/>
    <property type="molecule type" value="Genomic_DNA"/>
</dbReference>
<evidence type="ECO:0000313" key="2">
    <source>
        <dbReference type="EMBL" id="WEY86725.1"/>
    </source>
</evidence>
<reference evidence="3" key="3">
    <citation type="submission" date="2023-05" db="EMBL/GenBank/DDBJ databases">
        <title>Complete genome sequence of Bacillus subtilis SRCM117797 isolated from Soybean paste.</title>
        <authorList>
            <person name="Abraha H.B."/>
            <person name="Kim K.-P."/>
            <person name="Ryu M.-S."/>
            <person name="Jeong D.-Y."/>
        </authorList>
    </citation>
    <scope>NUCLEOTIDE SEQUENCE</scope>
    <source>
        <strain evidence="3">SRCM117797</strain>
    </source>
</reference>
<dbReference type="GO" id="GO:0004072">
    <property type="term" value="F:aspartate kinase activity"/>
    <property type="evidence" value="ECO:0007669"/>
    <property type="project" value="InterPro"/>
</dbReference>
<gene>
    <name evidence="2" type="ORF">P5633_07620</name>
    <name evidence="3" type="ORF">QL281_07420</name>
    <name evidence="1" type="ORF">SC09_contig4orf00277</name>
</gene>
<reference evidence="2" key="2">
    <citation type="submission" date="2023-03" db="EMBL/GenBank/DDBJ databases">
        <title>Complete genome sequences of 52 Bacillus and Priestia strains isolated from West-African fermentations and 26 reference strains from the DSMZ collection.</title>
        <authorList>
            <person name="Wiedenbein E.S."/>
            <person name="Canoy T.S."/>
            <person name="Hui Y."/>
            <person name="Parkouda C."/>
            <person name="Dawende C."/>
            <person name="Ametefe E."/>
            <person name="Jespersen L."/>
            <person name="Nielsen D.S."/>
        </authorList>
    </citation>
    <scope>NUCLEOTIDE SEQUENCE</scope>
    <source>
        <strain evidence="2">PRO56</strain>
    </source>
</reference>
<dbReference type="EMBL" id="CP125292">
    <property type="protein sequence ID" value="WHM23795.1"/>
    <property type="molecule type" value="Genomic_DNA"/>
</dbReference>
<dbReference type="RefSeq" id="WP_017696705.1">
    <property type="nucleotide sequence ID" value="NZ_CP023257.1"/>
</dbReference>
<evidence type="ECO:0000313" key="1">
    <source>
        <dbReference type="EMBL" id="KIU05478.1"/>
    </source>
</evidence>
<proteinExistence type="predicted"/>
<dbReference type="Proteomes" id="UP001214898">
    <property type="component" value="Chromosome"/>
</dbReference>
<evidence type="ECO:0008006" key="5">
    <source>
        <dbReference type="Google" id="ProtNLM"/>
    </source>
</evidence>
<dbReference type="InterPro" id="IPR018042">
    <property type="entry name" value="Aspartate_kinase_CS"/>
</dbReference>
<dbReference type="Proteomes" id="UP000032247">
    <property type="component" value="Unassembled WGS sequence"/>
</dbReference>
<dbReference type="Proteomes" id="UP001229422">
    <property type="component" value="Chromosome"/>
</dbReference>
<evidence type="ECO:0000313" key="4">
    <source>
        <dbReference type="Proteomes" id="UP000032247"/>
    </source>
</evidence>
<dbReference type="PROSITE" id="PS00324">
    <property type="entry name" value="ASPARTOKINASE"/>
    <property type="match status" value="1"/>
</dbReference>
<sequence length="47" mass="5045">MKVVKFGGSSLATIKKVFNIVVSDPNRKINVTASERLKISRAAVITG</sequence>
<reference evidence="1 4" key="1">
    <citation type="submission" date="2014-12" db="EMBL/GenBank/DDBJ databases">
        <title>Comparative genome analysis of Bacillus coagulans HM-08, Clostridium butyricum HM-68, Bacillus subtilis HM-66 and Bacillus licheniformis BL-09.</title>
        <authorList>
            <person name="Zhang H."/>
        </authorList>
    </citation>
    <scope>NUCLEOTIDE SEQUENCE [LARGE SCALE GENOMIC DNA]</scope>
    <source>
        <strain evidence="1 4">HM-66</strain>
    </source>
</reference>
<accession>A0A0C3HWK9</accession>
<evidence type="ECO:0000313" key="3">
    <source>
        <dbReference type="EMBL" id="WHM23795.1"/>
    </source>
</evidence>
<dbReference type="GO" id="GO:0008652">
    <property type="term" value="P:amino acid biosynthetic process"/>
    <property type="evidence" value="ECO:0007669"/>
    <property type="project" value="InterPro"/>
</dbReference>
<protein>
    <recommendedName>
        <fullName evidence="5">Aspartate kinase</fullName>
    </recommendedName>
</protein>
<name>A0A0C3HWK9_BACIU</name>
<organism evidence="1 4">
    <name type="scientific">Bacillus subtilis</name>
    <dbReference type="NCBI Taxonomy" id="1423"/>
    <lineage>
        <taxon>Bacteria</taxon>
        <taxon>Bacillati</taxon>
        <taxon>Bacillota</taxon>
        <taxon>Bacilli</taxon>
        <taxon>Bacillales</taxon>
        <taxon>Bacillaceae</taxon>
        <taxon>Bacillus</taxon>
    </lineage>
</organism>